<dbReference type="GeneID" id="68572246"/>
<feature type="coiled-coil region" evidence="1">
    <location>
        <begin position="61"/>
        <end position="106"/>
    </location>
</feature>
<keyword evidence="1" id="KW-0175">Coiled coil</keyword>
<feature type="compositionally biased region" description="Acidic residues" evidence="2">
    <location>
        <begin position="273"/>
        <end position="289"/>
    </location>
</feature>
<gene>
    <name evidence="3" type="ORF">GCM10009019_06360</name>
</gene>
<sequence>MPDGTSETTGEVSVSGGAAKWLEARAAESNLDPDAFLMRLVAAFRTVEESGEVSFATESDLDSVSEEVEALSGDVDSLEDDLDALRRETEADVEDVRERVVQVAEALDETADASHDHPELTERMDTAAETVKHLRAETRAVSEEVEDLREWATEGFENYEDVLEYLTETTEDLDEKVGTLARVLVDVRRSTRALAAAEEERAAAGALKHMANEQGVREGVCEECENAVDIALLTDATCPFCQSTFSGVESSRRFGLFQSATLTTGERPALEAPDVEDSLDDELEELVDE</sequence>
<protein>
    <recommendedName>
        <fullName evidence="5">CopG family transcriptional regulator</fullName>
    </recommendedName>
</protein>
<evidence type="ECO:0000256" key="1">
    <source>
        <dbReference type="SAM" id="Coils"/>
    </source>
</evidence>
<evidence type="ECO:0008006" key="5">
    <source>
        <dbReference type="Google" id="ProtNLM"/>
    </source>
</evidence>
<dbReference type="EMBL" id="BAAADU010000002">
    <property type="protein sequence ID" value="GAA0646739.1"/>
    <property type="molecule type" value="Genomic_DNA"/>
</dbReference>
<evidence type="ECO:0000256" key="2">
    <source>
        <dbReference type="SAM" id="MobiDB-lite"/>
    </source>
</evidence>
<feature type="region of interest" description="Disordered" evidence="2">
    <location>
        <begin position="265"/>
        <end position="289"/>
    </location>
</feature>
<evidence type="ECO:0000313" key="4">
    <source>
        <dbReference type="Proteomes" id="UP001500194"/>
    </source>
</evidence>
<accession>A0AAV3SYA1</accession>
<keyword evidence="4" id="KW-1185">Reference proteome</keyword>
<name>A0AAV3SYA1_9EURY</name>
<dbReference type="Gene3D" id="1.10.287.1490">
    <property type="match status" value="1"/>
</dbReference>
<organism evidence="3 4">
    <name type="scientific">Salarchaeum japonicum</name>
    <dbReference type="NCBI Taxonomy" id="555573"/>
    <lineage>
        <taxon>Archaea</taxon>
        <taxon>Methanobacteriati</taxon>
        <taxon>Methanobacteriota</taxon>
        <taxon>Stenosarchaea group</taxon>
        <taxon>Halobacteria</taxon>
        <taxon>Halobacteriales</taxon>
        <taxon>Halobacteriaceae</taxon>
    </lineage>
</organism>
<reference evidence="3 4" key="1">
    <citation type="journal article" date="2019" name="Int. J. Syst. Evol. Microbiol.">
        <title>The Global Catalogue of Microorganisms (GCM) 10K type strain sequencing project: providing services to taxonomists for standard genome sequencing and annotation.</title>
        <authorList>
            <consortium name="The Broad Institute Genomics Platform"/>
            <consortium name="The Broad Institute Genome Sequencing Center for Infectious Disease"/>
            <person name="Wu L."/>
            <person name="Ma J."/>
        </authorList>
    </citation>
    <scope>NUCLEOTIDE SEQUENCE [LARGE SCALE GENOMIC DNA]</scope>
    <source>
        <strain evidence="3 4">JCM 16327</strain>
    </source>
</reference>
<dbReference type="RefSeq" id="WP_227261653.1">
    <property type="nucleotide sequence ID" value="NZ_BAAADU010000002.1"/>
</dbReference>
<comment type="caution">
    <text evidence="3">The sequence shown here is derived from an EMBL/GenBank/DDBJ whole genome shotgun (WGS) entry which is preliminary data.</text>
</comment>
<dbReference type="AlphaFoldDB" id="A0AAV3SYA1"/>
<dbReference type="SUPFAM" id="SSF58113">
    <property type="entry name" value="Apolipoprotein A-I"/>
    <property type="match status" value="1"/>
</dbReference>
<evidence type="ECO:0000313" key="3">
    <source>
        <dbReference type="EMBL" id="GAA0646739.1"/>
    </source>
</evidence>
<dbReference type="Proteomes" id="UP001500194">
    <property type="component" value="Unassembled WGS sequence"/>
</dbReference>
<proteinExistence type="predicted"/>